<feature type="repeat" description="TPR" evidence="3">
    <location>
        <begin position="951"/>
        <end position="984"/>
    </location>
</feature>
<dbReference type="InterPro" id="IPR019734">
    <property type="entry name" value="TPR_rpt"/>
</dbReference>
<evidence type="ECO:0000256" key="4">
    <source>
        <dbReference type="SAM" id="MobiDB-lite"/>
    </source>
</evidence>
<keyword evidence="1" id="KW-0677">Repeat</keyword>
<dbReference type="InParanoid" id="A0A2K3D1T8"/>
<dbReference type="InterPro" id="IPR039226">
    <property type="entry name" value="Ski3/TTC37"/>
</dbReference>
<accession>A0A2K3D1T8</accession>
<dbReference type="Gramene" id="PNW74506">
    <property type="protein sequence ID" value="PNW74506"/>
    <property type="gene ID" value="CHLRE_12g493550v5"/>
</dbReference>
<dbReference type="GO" id="GO:0055087">
    <property type="term" value="C:Ski complex"/>
    <property type="evidence" value="ECO:0000318"/>
    <property type="project" value="GO_Central"/>
</dbReference>
<gene>
    <name evidence="5" type="ORF">CHLRE_12g493550v5</name>
</gene>
<proteinExistence type="predicted"/>
<dbReference type="ExpressionAtlas" id="A0A2K3D1T8">
    <property type="expression patterns" value="baseline"/>
</dbReference>
<dbReference type="PROSITE" id="PS50005">
    <property type="entry name" value="TPR"/>
    <property type="match status" value="3"/>
</dbReference>
<dbReference type="Proteomes" id="UP000006906">
    <property type="component" value="Chromosome 12"/>
</dbReference>
<evidence type="ECO:0000256" key="1">
    <source>
        <dbReference type="ARBA" id="ARBA00022737"/>
    </source>
</evidence>
<evidence type="ECO:0000313" key="6">
    <source>
        <dbReference type="Proteomes" id="UP000006906"/>
    </source>
</evidence>
<protein>
    <submittedName>
        <fullName evidence="5">Uncharacterized protein</fullName>
    </submittedName>
</protein>
<dbReference type="PaxDb" id="3055-EDO97979"/>
<evidence type="ECO:0000256" key="2">
    <source>
        <dbReference type="ARBA" id="ARBA00022803"/>
    </source>
</evidence>
<dbReference type="SMART" id="SM00028">
    <property type="entry name" value="TPR"/>
    <property type="match status" value="9"/>
</dbReference>
<organism evidence="5 6">
    <name type="scientific">Chlamydomonas reinhardtii</name>
    <name type="common">Chlamydomonas smithii</name>
    <dbReference type="NCBI Taxonomy" id="3055"/>
    <lineage>
        <taxon>Eukaryota</taxon>
        <taxon>Viridiplantae</taxon>
        <taxon>Chlorophyta</taxon>
        <taxon>core chlorophytes</taxon>
        <taxon>Chlorophyceae</taxon>
        <taxon>CS clade</taxon>
        <taxon>Chlamydomonadales</taxon>
        <taxon>Chlamydomonadaceae</taxon>
        <taxon>Chlamydomonas</taxon>
    </lineage>
</organism>
<evidence type="ECO:0000313" key="5">
    <source>
        <dbReference type="EMBL" id="PNW74506.1"/>
    </source>
</evidence>
<dbReference type="EMBL" id="CM008973">
    <property type="protein sequence ID" value="PNW74506.1"/>
    <property type="molecule type" value="Genomic_DNA"/>
</dbReference>
<feature type="region of interest" description="Disordered" evidence="4">
    <location>
        <begin position="2269"/>
        <end position="2306"/>
    </location>
</feature>
<dbReference type="KEGG" id="cre:CHLRE_12g493550v5"/>
<reference evidence="5 6" key="1">
    <citation type="journal article" date="2007" name="Science">
        <title>The Chlamydomonas genome reveals the evolution of key animal and plant functions.</title>
        <authorList>
            <person name="Merchant S.S."/>
            <person name="Prochnik S.E."/>
            <person name="Vallon O."/>
            <person name="Harris E.H."/>
            <person name="Karpowicz S.J."/>
            <person name="Witman G.B."/>
            <person name="Terry A."/>
            <person name="Salamov A."/>
            <person name="Fritz-Laylin L.K."/>
            <person name="Marechal-Drouard L."/>
            <person name="Marshall W.F."/>
            <person name="Qu L.H."/>
            <person name="Nelson D.R."/>
            <person name="Sanderfoot A.A."/>
            <person name="Spalding M.H."/>
            <person name="Kapitonov V.V."/>
            <person name="Ren Q."/>
            <person name="Ferris P."/>
            <person name="Lindquist E."/>
            <person name="Shapiro H."/>
            <person name="Lucas S.M."/>
            <person name="Grimwood J."/>
            <person name="Schmutz J."/>
            <person name="Cardol P."/>
            <person name="Cerutti H."/>
            <person name="Chanfreau G."/>
            <person name="Chen C.L."/>
            <person name="Cognat V."/>
            <person name="Croft M.T."/>
            <person name="Dent R."/>
            <person name="Dutcher S."/>
            <person name="Fernandez E."/>
            <person name="Fukuzawa H."/>
            <person name="Gonzalez-Ballester D."/>
            <person name="Gonzalez-Halphen D."/>
            <person name="Hallmann A."/>
            <person name="Hanikenne M."/>
            <person name="Hippler M."/>
            <person name="Inwood W."/>
            <person name="Jabbari K."/>
            <person name="Kalanon M."/>
            <person name="Kuras R."/>
            <person name="Lefebvre P.A."/>
            <person name="Lemaire S.D."/>
            <person name="Lobanov A.V."/>
            <person name="Lohr M."/>
            <person name="Manuell A."/>
            <person name="Meier I."/>
            <person name="Mets L."/>
            <person name="Mittag M."/>
            <person name="Mittelmeier T."/>
            <person name="Moroney J.V."/>
            <person name="Moseley J."/>
            <person name="Napoli C."/>
            <person name="Nedelcu A.M."/>
            <person name="Niyogi K."/>
            <person name="Novoselov S.V."/>
            <person name="Paulsen I.T."/>
            <person name="Pazour G."/>
            <person name="Purton S."/>
            <person name="Ral J.P."/>
            <person name="Riano-Pachon D.M."/>
            <person name="Riekhof W."/>
            <person name="Rymarquis L."/>
            <person name="Schroda M."/>
            <person name="Stern D."/>
            <person name="Umen J."/>
            <person name="Willows R."/>
            <person name="Wilson N."/>
            <person name="Zimmer S.L."/>
            <person name="Allmer J."/>
            <person name="Balk J."/>
            <person name="Bisova K."/>
            <person name="Chen C.J."/>
            <person name="Elias M."/>
            <person name="Gendler K."/>
            <person name="Hauser C."/>
            <person name="Lamb M.R."/>
            <person name="Ledford H."/>
            <person name="Long J.C."/>
            <person name="Minagawa J."/>
            <person name="Page M.D."/>
            <person name="Pan J."/>
            <person name="Pootakham W."/>
            <person name="Roje S."/>
            <person name="Rose A."/>
            <person name="Stahlberg E."/>
            <person name="Terauchi A.M."/>
            <person name="Yang P."/>
            <person name="Ball S."/>
            <person name="Bowler C."/>
            <person name="Dieckmann C.L."/>
            <person name="Gladyshev V.N."/>
            <person name="Green P."/>
            <person name="Jorgensen R."/>
            <person name="Mayfield S."/>
            <person name="Mueller-Roeber B."/>
            <person name="Rajamani S."/>
            <person name="Sayre R.T."/>
            <person name="Brokstein P."/>
            <person name="Dubchak I."/>
            <person name="Goodstein D."/>
            <person name="Hornick L."/>
            <person name="Huang Y.W."/>
            <person name="Jhaveri J."/>
            <person name="Luo Y."/>
            <person name="Martinez D."/>
            <person name="Ngau W.C."/>
            <person name="Otillar B."/>
            <person name="Poliakov A."/>
            <person name="Porter A."/>
            <person name="Szajkowski L."/>
            <person name="Werner G."/>
            <person name="Zhou K."/>
            <person name="Grigoriev I.V."/>
            <person name="Rokhsar D.S."/>
            <person name="Grossman A.R."/>
        </authorList>
    </citation>
    <scope>NUCLEOTIDE SEQUENCE [LARGE SCALE GENOMIC DNA]</scope>
    <source>
        <strain evidence="6">CC-503</strain>
    </source>
</reference>
<dbReference type="STRING" id="3055.A0A2K3D1T8"/>
<dbReference type="Pfam" id="PF13181">
    <property type="entry name" value="TPR_8"/>
    <property type="match status" value="2"/>
</dbReference>
<feature type="compositionally biased region" description="Low complexity" evidence="4">
    <location>
        <begin position="2269"/>
        <end position="2278"/>
    </location>
</feature>
<dbReference type="RefSeq" id="XP_042917949.1">
    <property type="nucleotide sequence ID" value="XM_043067959.1"/>
</dbReference>
<dbReference type="OMA" id="TSIAVWE"/>
<feature type="repeat" description="TPR" evidence="3">
    <location>
        <begin position="38"/>
        <end position="71"/>
    </location>
</feature>
<dbReference type="GeneID" id="5726086"/>
<feature type="region of interest" description="Disordered" evidence="4">
    <location>
        <begin position="1111"/>
        <end position="1135"/>
    </location>
</feature>
<dbReference type="SUPFAM" id="SSF48452">
    <property type="entry name" value="TPR-like"/>
    <property type="match status" value="2"/>
</dbReference>
<dbReference type="InterPro" id="IPR011990">
    <property type="entry name" value="TPR-like_helical_dom_sf"/>
</dbReference>
<name>A0A2K3D1T8_CHLRE</name>
<dbReference type="PANTHER" id="PTHR15704:SF7">
    <property type="entry name" value="SUPERKILLER COMPLEX PROTEIN 3"/>
    <property type="match status" value="1"/>
</dbReference>
<dbReference type="PANTHER" id="PTHR15704">
    <property type="entry name" value="SUPERKILLER 3 PROTEIN-RELATED"/>
    <property type="match status" value="1"/>
</dbReference>
<dbReference type="OrthoDB" id="421075at2759"/>
<feature type="repeat" description="TPR" evidence="3">
    <location>
        <begin position="917"/>
        <end position="950"/>
    </location>
</feature>
<sequence>MSSVKRLLRSARECLGRKEYREALQHCKEALAEDKSCYEAYVFVGKAAFSLGEAPQAQAAYRRAADLDPANPLAWQGLAELAADTGAWSDAAEAYAQLLALADAAPPQDAAGLRSRRPAYLRRHAEAAARAGQLVAAEASWRALVEAATEAHQAAAAAAGGGGEAAAAALAAAEEELVECLCRLADVQLAADTEEIEARVAVRLAEEAAALAATTMTPEQAAALEAAVRGGVEGEWAEEALEADADHASASLRAIIALRPPAPPYVNYYNAFLKRLRKYIQAAAPGSMDRHARRAVLLAAAKATMEGRCGDRAGGCCDAYPYEAALAMLEVEHQVAGAEDPSLDPASPGPSPEPPQLPLLLADCRAVTARLAHAFPAAAAAQLHWALALRRRAAAVGFDWAPAAVTAAATAEGEGGGEQQQRRPAVVVRLPPAGAGAGAGGKAVPAKAAAVVVTANTPGARRRQIVKLLLSALSRGARGVAGWLAACELLLEEGAEEAALDAAKEGLKLVAHRELVGKERMGGAGLLLRLLAGQALLRLRKLEEAQLLLEGLAHGVSEGHVAAGELAGLPPVNVSQQAKRLLAHVAAARGDLAACRHVFEELVGGQLMGRSAAPIEAWAHGELGMLLLRMMAAGGGGGAGGGAGGGGTLEGARHHLQCALAALAPALEAAAAAAASPAAAPLQALQREAATYHLHLALALWAKGGGSLGPAAAAATAEGAEEAGVATAEGGGVATAGWAEPYRSECREHLLSAAAVAGPLQAAAFTWLGHWYVRAAATAGAATAGGGGDAAATAGADEAKARKCYQRALALDPAQAEAGEALVRLLRAAGRTDTALGLAAEMAARLAAAASAAAAAATAAGSAGAGASAAGAAGVAPSPFLVHPRLLQLPADAAGAAAGGTAGVTAAGGAATAVGANWALRCLARLQRDTGASEAAVSSYQSALRLSPDDAELWEGLASAYQALGRHTAALKSYGRALDLAPGRLYCRLQAAALSYQMGDMPAALAQYRTALAAPPAAAAAAVPGGGGVPAPADHPAALLGCGEVLLAQAAMAARMGAAGAAAAELAEAEALAARAAQRYGNMQAAWKLLGDVRMQHAAVPTAAAVAASRESRYNANSQHSSSGSGGTDSSSSSSSSADAAVAAALEAARARLAALRAARRAYAAALHLEPGAAGGGGGGGRAAGLWGDMALGLHLEAELAGQHPALAAEAGLTDGGAALRRRALALARGGLRLDPTSDWLWGCAATIAAAAASGPLGDDGGGAAAGSAERASAAATAEYCYSRALQLNPRRAPLWAALGRLYAAHGEGALASRCFDSARSHEPTSIAVWEAMGDAALRRAAGGAGGFAAGGSAAAAAGAVAASPAWRDAADAYEHAQLLGGDVESRLGFALGSLLLRHYGGSSSGGGGAEGAGAAAGGGVLAAATKAAAMQPLLPAAHHARGLALEARGDFAAAAEALQTALSLLDSAEAAAAAAAAPSAAATPSPRPQLWPADADAAPSPRLALQADLARVLAAAPGRAAEAVAAHEALRAAGLGLGENGGDAGLKMSYAMALVQAGRADDALPHLADVMAAAAASPLLRLAAATAAVRIHVAARRWDEMYGVVLAATSDLPDEGRSSGGTGAGAGGHVVSPAAAAPPGAAAEAAAKLWRVALAGLVAARAPELERELLGAMRQWSAGRRDLNAAQHECRVAELLVAKSRAAAAAGGDAPAAVAALRQAARAVHACPSDRPARSLLAHTALLAGPRYAAAAARAAPRDTLPHDAAADPVLGLAAPPSRAPLAPSAAAVHAAAVAALPAAAAASAPPKAGAGPSSLSAAAARHAAERMRRVVHAQPHEAAAWYLCALTEAQAAAAAAGGGGGAARCWRRVAVAAAAAAARAQAELASLPEPPPPGAAAGAPPRPPPGLPPAMAMVMAAQAARAHAPADPRVLALRAQRGSLADVAVRALAVLSEAQLQLHLRSGAGGSGGAGGGGGATATAPGADALGRALEAAKESLRVAGAHAGTDASPAHRAAARLAVVTGDNAAADAAYEQACRTAAAAASAANAGSGGAASGAMFTYQHLPALEWAAVRAAAGDAAGALQRLQQDGGGSSSSGGPGAGVVVQVAVAGAHTQAALEKVAAVQRALLLLESGQTEAARAAAAEAAAALAAHGACSTAAAPAAAAALSVQAAAALVAAVVAEGDAAARKKHLLEARWAAREALKPLSVSRPAGALGVRRSAPPPGPDGPGAALASLLLARAEAAMGRPEASEEAQRHAERLWPPSEQAGAAEGAAAAGGGAGGAEGEEEGEAAAGQQGQRLRLGHEVHSRPWELGGVWAQMAAAARS</sequence>
<keyword evidence="2 3" id="KW-0802">TPR repeat</keyword>
<dbReference type="Gene3D" id="1.25.40.10">
    <property type="entry name" value="Tetratricopeptide repeat domain"/>
    <property type="match status" value="3"/>
</dbReference>
<keyword evidence="6" id="KW-1185">Reference proteome</keyword>
<evidence type="ECO:0000256" key="3">
    <source>
        <dbReference type="PROSITE-ProRule" id="PRU00339"/>
    </source>
</evidence>
<feature type="compositionally biased region" description="Pro residues" evidence="4">
    <location>
        <begin position="1890"/>
        <end position="1910"/>
    </location>
</feature>
<feature type="region of interest" description="Disordered" evidence="4">
    <location>
        <begin position="1886"/>
        <end position="1911"/>
    </location>
</feature>
<dbReference type="GO" id="GO:0000956">
    <property type="term" value="P:nuclear-transcribed mRNA catabolic process"/>
    <property type="evidence" value="ECO:0000318"/>
    <property type="project" value="GO_Central"/>
</dbReference>